<dbReference type="Pfam" id="PF13671">
    <property type="entry name" value="AAA_33"/>
    <property type="match status" value="1"/>
</dbReference>
<protein>
    <recommendedName>
        <fullName evidence="3">AAA family ATPase</fullName>
    </recommendedName>
</protein>
<comment type="caution">
    <text evidence="1">The sequence shown here is derived from an EMBL/GenBank/DDBJ whole genome shotgun (WGS) entry which is preliminary data.</text>
</comment>
<reference evidence="1 2" key="1">
    <citation type="submission" date="2019-02" db="EMBL/GenBank/DDBJ databases">
        <title>WGS of Pseudoxanthomonas species novum from clinical isolates.</title>
        <authorList>
            <person name="Bernier A.-M."/>
            <person name="Bernard K."/>
            <person name="Vachon A."/>
        </authorList>
    </citation>
    <scope>NUCLEOTIDE SEQUENCE [LARGE SCALE GENOMIC DNA]</scope>
    <source>
        <strain evidence="1 2">NML171200</strain>
    </source>
</reference>
<accession>A0A4Q8L8E7</accession>
<evidence type="ECO:0008006" key="3">
    <source>
        <dbReference type="Google" id="ProtNLM"/>
    </source>
</evidence>
<dbReference type="InterPro" id="IPR027417">
    <property type="entry name" value="P-loop_NTPase"/>
</dbReference>
<evidence type="ECO:0000313" key="2">
    <source>
        <dbReference type="Proteomes" id="UP000292627"/>
    </source>
</evidence>
<proteinExistence type="predicted"/>
<dbReference type="EMBL" id="SHMC01000004">
    <property type="protein sequence ID" value="TAA24535.1"/>
    <property type="molecule type" value="Genomic_DNA"/>
</dbReference>
<dbReference type="Proteomes" id="UP000292627">
    <property type="component" value="Unassembled WGS sequence"/>
</dbReference>
<dbReference type="OrthoDB" id="9810372at2"/>
<name>A0A4Q8L8E7_9GAMM</name>
<gene>
    <name evidence="1" type="ORF">EA660_12490</name>
</gene>
<dbReference type="SUPFAM" id="SSF52540">
    <property type="entry name" value="P-loop containing nucleoside triphosphate hydrolases"/>
    <property type="match status" value="1"/>
</dbReference>
<organism evidence="1 2">
    <name type="scientific">Pseudoxanthomonas winnipegensis</name>
    <dbReference type="NCBI Taxonomy" id="2480810"/>
    <lineage>
        <taxon>Bacteria</taxon>
        <taxon>Pseudomonadati</taxon>
        <taxon>Pseudomonadota</taxon>
        <taxon>Gammaproteobacteria</taxon>
        <taxon>Lysobacterales</taxon>
        <taxon>Lysobacteraceae</taxon>
        <taxon>Pseudoxanthomonas</taxon>
    </lineage>
</organism>
<dbReference type="RefSeq" id="WP_130551809.1">
    <property type="nucleotide sequence ID" value="NZ_SHMC01000004.1"/>
</dbReference>
<evidence type="ECO:0000313" key="1">
    <source>
        <dbReference type="EMBL" id="TAA24535.1"/>
    </source>
</evidence>
<dbReference type="AlphaFoldDB" id="A0A4Q8L8E7"/>
<dbReference type="Gene3D" id="3.40.50.300">
    <property type="entry name" value="P-loop containing nucleotide triphosphate hydrolases"/>
    <property type="match status" value="1"/>
</dbReference>
<sequence>MNPPSPPVAARRIVLVSGAPGSGKTTLAVPLAKCLGLPLFSKDLIKETLADALGSGDGDLQASRKLGGASMELLWMLARCAPAAVLEANFRPHSEYERDRIGALDARIVEVHCDCGLPEAARRFGERAARAGHHAAHPLRTLNADDLSEYDRPIGIGQLIAIDTTHPVDPAALAERILLAWA</sequence>